<reference evidence="2 3" key="1">
    <citation type="submission" date="2020-02" db="EMBL/GenBank/DDBJ databases">
        <title>Shewanella WXL01 sp. nov., a marine bacterium isolated from green algae in Luhuitou Fringing Reef (Northern South China Sea).</title>
        <authorList>
            <person name="Wang X."/>
        </authorList>
    </citation>
    <scope>NUCLEOTIDE SEQUENCE [LARGE SCALE GENOMIC DNA]</scope>
    <source>
        <strain evidence="2 3">MCCC 1A01895</strain>
    </source>
</reference>
<protein>
    <submittedName>
        <fullName evidence="2">DUF2982 domain-containing protein</fullName>
    </submittedName>
</protein>
<dbReference type="EMBL" id="JAAIKR010000001">
    <property type="protein sequence ID" value="MBR9726843.1"/>
    <property type="molecule type" value="Genomic_DNA"/>
</dbReference>
<evidence type="ECO:0000313" key="2">
    <source>
        <dbReference type="EMBL" id="MBR9726843.1"/>
    </source>
</evidence>
<proteinExistence type="predicted"/>
<keyword evidence="3" id="KW-1185">Reference proteome</keyword>
<feature type="transmembrane region" description="Helical" evidence="1">
    <location>
        <begin position="21"/>
        <end position="41"/>
    </location>
</feature>
<sequence>MQITPENESASLSITPYSKRNAITFTVVGAVATIIGLVLFITLQSAFAIALCLFSGGVVGVLLGCAKLKQPAVSLLITTTELSLFHQRGHIIVARDNIQRVDLVRVNQNQQMVELPFIGIKIKQLAPILETMSPRLATGLLTEQRPLLMTAATQDEDLQGLEHYVGAEFSSLVLQDKRYEGVQAMFGHRCQTLAENLGYHLYIPLDMLDREPNDFVALLRQWLNNANRCN</sequence>
<keyword evidence="1" id="KW-0812">Transmembrane</keyword>
<dbReference type="InterPro" id="IPR021367">
    <property type="entry name" value="DUF2982"/>
</dbReference>
<comment type="caution">
    <text evidence="2">The sequence shown here is derived from an EMBL/GenBank/DDBJ whole genome shotgun (WGS) entry which is preliminary data.</text>
</comment>
<gene>
    <name evidence="2" type="ORF">G3R48_02405</name>
</gene>
<dbReference type="Proteomes" id="UP000811844">
    <property type="component" value="Unassembled WGS sequence"/>
</dbReference>
<keyword evidence="1" id="KW-1133">Transmembrane helix</keyword>
<name>A0ABS5HZ46_9GAMM</name>
<dbReference type="RefSeq" id="WP_153660673.1">
    <property type="nucleotide sequence ID" value="NZ_JAAIKR010000001.1"/>
</dbReference>
<feature type="transmembrane region" description="Helical" evidence="1">
    <location>
        <begin position="47"/>
        <end position="66"/>
    </location>
</feature>
<accession>A0ABS5HZ46</accession>
<organism evidence="2 3">
    <name type="scientific">Shewanella intestini</name>
    <dbReference type="NCBI Taxonomy" id="2017544"/>
    <lineage>
        <taxon>Bacteria</taxon>
        <taxon>Pseudomonadati</taxon>
        <taxon>Pseudomonadota</taxon>
        <taxon>Gammaproteobacteria</taxon>
        <taxon>Alteromonadales</taxon>
        <taxon>Shewanellaceae</taxon>
        <taxon>Shewanella</taxon>
    </lineage>
</organism>
<keyword evidence="1" id="KW-0472">Membrane</keyword>
<dbReference type="Pfam" id="PF11201">
    <property type="entry name" value="DUF2982"/>
    <property type="match status" value="1"/>
</dbReference>
<evidence type="ECO:0000256" key="1">
    <source>
        <dbReference type="SAM" id="Phobius"/>
    </source>
</evidence>
<evidence type="ECO:0000313" key="3">
    <source>
        <dbReference type="Proteomes" id="UP000811844"/>
    </source>
</evidence>